<keyword evidence="4" id="KW-0479">Metal-binding</keyword>
<dbReference type="Gene3D" id="3.30.413.10">
    <property type="entry name" value="Sulfite Reductase Hemoprotein, domain 1"/>
    <property type="match status" value="2"/>
</dbReference>
<dbReference type="GO" id="GO:0020037">
    <property type="term" value="F:heme binding"/>
    <property type="evidence" value="ECO:0007669"/>
    <property type="project" value="InterPro"/>
</dbReference>
<keyword evidence="2" id="KW-0004">4Fe-4S</keyword>
<evidence type="ECO:0000259" key="9">
    <source>
        <dbReference type="Pfam" id="PF03460"/>
    </source>
</evidence>
<evidence type="ECO:0000256" key="5">
    <source>
        <dbReference type="ARBA" id="ARBA00023002"/>
    </source>
</evidence>
<protein>
    <submittedName>
        <fullName evidence="10">Sulfite reductase [ferredoxin]</fullName>
        <ecNumber evidence="10">1.8.7.1</ecNumber>
    </submittedName>
</protein>
<comment type="caution">
    <text evidence="10">The sequence shown here is derived from an EMBL/GenBank/DDBJ whole genome shotgun (WGS) entry which is preliminary data.</text>
</comment>
<accession>A0A5C6FAA8</accession>
<evidence type="ECO:0000259" key="8">
    <source>
        <dbReference type="Pfam" id="PF01077"/>
    </source>
</evidence>
<dbReference type="Proteomes" id="UP000317977">
    <property type="component" value="Unassembled WGS sequence"/>
</dbReference>
<organism evidence="10 11">
    <name type="scientific">Rubripirellula reticaptiva</name>
    <dbReference type="NCBI Taxonomy" id="2528013"/>
    <lineage>
        <taxon>Bacteria</taxon>
        <taxon>Pseudomonadati</taxon>
        <taxon>Planctomycetota</taxon>
        <taxon>Planctomycetia</taxon>
        <taxon>Pirellulales</taxon>
        <taxon>Pirellulaceae</taxon>
        <taxon>Rubripirellula</taxon>
    </lineage>
</organism>
<dbReference type="InterPro" id="IPR012798">
    <property type="entry name" value="Cbl_synth_CobG-like"/>
</dbReference>
<keyword evidence="5 10" id="KW-0560">Oxidoreductase</keyword>
<dbReference type="Pfam" id="PF03460">
    <property type="entry name" value="NIR_SIR_ferr"/>
    <property type="match status" value="2"/>
</dbReference>
<dbReference type="InterPro" id="IPR006067">
    <property type="entry name" value="NO2/SO3_Rdtase_4Fe4S_dom"/>
</dbReference>
<feature type="domain" description="Nitrite/sulphite reductase 4Fe-4S" evidence="8">
    <location>
        <begin position="465"/>
        <end position="593"/>
    </location>
</feature>
<dbReference type="InterPro" id="IPR006066">
    <property type="entry name" value="NO2/SO3_Rdtase_FeS/sirohaem_BS"/>
</dbReference>
<dbReference type="InterPro" id="IPR051329">
    <property type="entry name" value="NIR_SIR_4Fe-4S"/>
</dbReference>
<evidence type="ECO:0000256" key="6">
    <source>
        <dbReference type="ARBA" id="ARBA00023004"/>
    </source>
</evidence>
<sequence length="606" mass="66082">MSKESFTEEQKQYLSGFTFGADVARAVSGLPVLSGNGGHAKAMLSIGNGKPTVNGQPMPTGPERIALQAQADTEASGRKLCKEEIAKRDKNPLDMWDEIVARSKSNQFPKGTDVFLTKWQGLFYVAPAQDSFMCRMRIPGGLMHAWQFRGLADLSDVSAGGYVDVTTRANLQLREIPADQAANILYGLRELDIITQGSGGDNIRNCTASPLSGIDDSELIETIPFAKRMHHHILNHREMFGLPRKFNIAFDGGGRISALDDTNDIGFHAVQVNFAEASDDLPEGVYFQLTLGGITGHKDFARPTGVLLRPDECVQVAGAIVKVFVKSGDRTDRKKARLKYVLDDWGFDKFIAAVEEEMQTTLRRVDAAKLTHAHVEDRSAHIGFHRQSQAERQYVGVVLPVGRLTSDQTRGLADIAESFGNGEIRLTVWQNLIIPNIRDCDVDKVKTAIEAIGLGYQASSFRAGLVACTGSSGCKFAAADTKSDAMKIAIALENQFQLDQPINIHVTGCHHSCAQHYIGDIGLIGCKVQRGDDMIDGYHIHVGGGWGDRQGIAKLLVEFVPADDVAEVVASIIGSYLDNRSDDESFVAFVNRQDIDDLKTLLAAHA</sequence>
<keyword evidence="11" id="KW-1185">Reference proteome</keyword>
<dbReference type="PROSITE" id="PS00365">
    <property type="entry name" value="NIR_SIR"/>
    <property type="match status" value="1"/>
</dbReference>
<dbReference type="Gene3D" id="3.90.480.10">
    <property type="entry name" value="Sulfite Reductase Hemoprotein,Domain 2"/>
    <property type="match status" value="1"/>
</dbReference>
<dbReference type="NCBIfam" id="TIGR02435">
    <property type="entry name" value="CobG"/>
    <property type="match status" value="1"/>
</dbReference>
<evidence type="ECO:0000256" key="3">
    <source>
        <dbReference type="ARBA" id="ARBA00022617"/>
    </source>
</evidence>
<dbReference type="PRINTS" id="PR00397">
    <property type="entry name" value="SIROHAEM"/>
</dbReference>
<comment type="similarity">
    <text evidence="1">Belongs to the nitrite and sulfite reductase 4Fe-4S domain family.</text>
</comment>
<evidence type="ECO:0000256" key="7">
    <source>
        <dbReference type="ARBA" id="ARBA00023014"/>
    </source>
</evidence>
<dbReference type="OrthoDB" id="9803707at2"/>
<evidence type="ECO:0000256" key="2">
    <source>
        <dbReference type="ARBA" id="ARBA00022485"/>
    </source>
</evidence>
<dbReference type="Pfam" id="PF01077">
    <property type="entry name" value="NIR_SIR"/>
    <property type="match status" value="2"/>
</dbReference>
<proteinExistence type="inferred from homology"/>
<dbReference type="EMBL" id="SJPX01000001">
    <property type="protein sequence ID" value="TWU57470.1"/>
    <property type="molecule type" value="Genomic_DNA"/>
</dbReference>
<feature type="domain" description="Nitrite/Sulfite reductase ferredoxin-like" evidence="9">
    <location>
        <begin position="130"/>
        <end position="190"/>
    </location>
</feature>
<dbReference type="InterPro" id="IPR036136">
    <property type="entry name" value="Nit/Sulf_reduc_fer-like_dom_sf"/>
</dbReference>
<dbReference type="SUPFAM" id="SSF56014">
    <property type="entry name" value="Nitrite and sulphite reductase 4Fe-4S domain-like"/>
    <property type="match status" value="2"/>
</dbReference>
<evidence type="ECO:0000256" key="1">
    <source>
        <dbReference type="ARBA" id="ARBA00010429"/>
    </source>
</evidence>
<dbReference type="SUPFAM" id="SSF55124">
    <property type="entry name" value="Nitrite/Sulfite reductase N-terminal domain-like"/>
    <property type="match status" value="2"/>
</dbReference>
<dbReference type="InterPro" id="IPR045854">
    <property type="entry name" value="NO2/SO3_Rdtase_4Fe4S_sf"/>
</dbReference>
<keyword evidence="7" id="KW-0411">Iron-sulfur</keyword>
<reference evidence="10 11" key="1">
    <citation type="submission" date="2019-02" db="EMBL/GenBank/DDBJ databases">
        <title>Deep-cultivation of Planctomycetes and their phenomic and genomic characterization uncovers novel biology.</title>
        <authorList>
            <person name="Wiegand S."/>
            <person name="Jogler M."/>
            <person name="Boedeker C."/>
            <person name="Pinto D."/>
            <person name="Vollmers J."/>
            <person name="Rivas-Marin E."/>
            <person name="Kohn T."/>
            <person name="Peeters S.H."/>
            <person name="Heuer A."/>
            <person name="Rast P."/>
            <person name="Oberbeckmann S."/>
            <person name="Bunk B."/>
            <person name="Jeske O."/>
            <person name="Meyerdierks A."/>
            <person name="Storesund J.E."/>
            <person name="Kallscheuer N."/>
            <person name="Luecker S."/>
            <person name="Lage O.M."/>
            <person name="Pohl T."/>
            <person name="Merkel B.J."/>
            <person name="Hornburger P."/>
            <person name="Mueller R.-W."/>
            <person name="Bruemmer F."/>
            <person name="Labrenz M."/>
            <person name="Spormann A.M."/>
            <person name="Op Den Camp H."/>
            <person name="Overmann J."/>
            <person name="Amann R."/>
            <person name="Jetten M.S.M."/>
            <person name="Mascher T."/>
            <person name="Medema M.H."/>
            <person name="Devos D.P."/>
            <person name="Kaster A.-K."/>
            <person name="Ovreas L."/>
            <person name="Rohde M."/>
            <person name="Galperin M.Y."/>
            <person name="Jogler C."/>
        </authorList>
    </citation>
    <scope>NUCLEOTIDE SEQUENCE [LARGE SCALE GENOMIC DNA]</scope>
    <source>
        <strain evidence="10 11">Poly59</strain>
    </source>
</reference>
<evidence type="ECO:0000313" key="10">
    <source>
        <dbReference type="EMBL" id="TWU57470.1"/>
    </source>
</evidence>
<feature type="domain" description="Nitrite/Sulfite reductase ferredoxin-like" evidence="9">
    <location>
        <begin position="385"/>
        <end position="451"/>
    </location>
</feature>
<dbReference type="GO" id="GO:0051539">
    <property type="term" value="F:4 iron, 4 sulfur cluster binding"/>
    <property type="evidence" value="ECO:0007669"/>
    <property type="project" value="UniProtKB-KW"/>
</dbReference>
<dbReference type="InterPro" id="IPR005117">
    <property type="entry name" value="NiRdtase/SiRdtase_haem-b_fer"/>
</dbReference>
<keyword evidence="6" id="KW-0408">Iron</keyword>
<feature type="domain" description="Nitrite/sulphite reductase 4Fe-4S" evidence="8">
    <location>
        <begin position="200"/>
        <end position="360"/>
    </location>
</feature>
<dbReference type="AlphaFoldDB" id="A0A5C6FAA8"/>
<evidence type="ECO:0000256" key="4">
    <source>
        <dbReference type="ARBA" id="ARBA00022723"/>
    </source>
</evidence>
<evidence type="ECO:0000313" key="11">
    <source>
        <dbReference type="Proteomes" id="UP000317977"/>
    </source>
</evidence>
<gene>
    <name evidence="10" type="primary">sir</name>
    <name evidence="10" type="ORF">Poly59_03770</name>
</gene>
<name>A0A5C6FAA8_9BACT</name>
<dbReference type="GO" id="GO:0046872">
    <property type="term" value="F:metal ion binding"/>
    <property type="evidence" value="ECO:0007669"/>
    <property type="project" value="UniProtKB-KW"/>
</dbReference>
<dbReference type="RefSeq" id="WP_146532369.1">
    <property type="nucleotide sequence ID" value="NZ_SJPX01000001.1"/>
</dbReference>
<dbReference type="GO" id="GO:0050311">
    <property type="term" value="F:sulfite reductase (ferredoxin) activity"/>
    <property type="evidence" value="ECO:0007669"/>
    <property type="project" value="UniProtKB-EC"/>
</dbReference>
<keyword evidence="3" id="KW-0349">Heme</keyword>
<dbReference type="PANTHER" id="PTHR32439:SF0">
    <property type="entry name" value="FERREDOXIN--NITRITE REDUCTASE, CHLOROPLASTIC"/>
    <property type="match status" value="1"/>
</dbReference>
<dbReference type="EC" id="1.8.7.1" evidence="10"/>
<dbReference type="PANTHER" id="PTHR32439">
    <property type="entry name" value="FERREDOXIN--NITRITE REDUCTASE, CHLOROPLASTIC"/>
    <property type="match status" value="1"/>
</dbReference>
<dbReference type="NCBIfam" id="NF007126">
    <property type="entry name" value="PRK09567.1"/>
    <property type="match status" value="1"/>
</dbReference>